<keyword evidence="1" id="KW-0472">Membrane</keyword>
<keyword evidence="1" id="KW-0812">Transmembrane</keyword>
<evidence type="ECO:0000256" key="1">
    <source>
        <dbReference type="SAM" id="Phobius"/>
    </source>
</evidence>
<feature type="transmembrane region" description="Helical" evidence="1">
    <location>
        <begin position="14"/>
        <end position="31"/>
    </location>
</feature>
<name>A0A0E9T9D7_ANGAN</name>
<accession>A0A0E9T9D7</accession>
<keyword evidence="1" id="KW-1133">Transmembrane helix</keyword>
<protein>
    <submittedName>
        <fullName evidence="2">Uncharacterized protein</fullName>
    </submittedName>
</protein>
<dbReference type="AlphaFoldDB" id="A0A0E9T9D7"/>
<evidence type="ECO:0000313" key="2">
    <source>
        <dbReference type="EMBL" id="JAH50231.1"/>
    </source>
</evidence>
<reference evidence="2" key="1">
    <citation type="submission" date="2014-11" db="EMBL/GenBank/DDBJ databases">
        <authorList>
            <person name="Amaro Gonzalez C."/>
        </authorList>
    </citation>
    <scope>NUCLEOTIDE SEQUENCE</scope>
</reference>
<sequence length="50" mass="6185">MWIKCRFSAFSKRYFLKLFLLFIIFLKYIFFNHIEITALLCTDPPYFKVP</sequence>
<reference evidence="2" key="2">
    <citation type="journal article" date="2015" name="Fish Shellfish Immunol.">
        <title>Early steps in the European eel (Anguilla anguilla)-Vibrio vulnificus interaction in the gills: Role of the RtxA13 toxin.</title>
        <authorList>
            <person name="Callol A."/>
            <person name="Pajuelo D."/>
            <person name="Ebbesson L."/>
            <person name="Teles M."/>
            <person name="MacKenzie S."/>
            <person name="Amaro C."/>
        </authorList>
    </citation>
    <scope>NUCLEOTIDE SEQUENCE</scope>
</reference>
<proteinExistence type="predicted"/>
<organism evidence="2">
    <name type="scientific">Anguilla anguilla</name>
    <name type="common">European freshwater eel</name>
    <name type="synonym">Muraena anguilla</name>
    <dbReference type="NCBI Taxonomy" id="7936"/>
    <lineage>
        <taxon>Eukaryota</taxon>
        <taxon>Metazoa</taxon>
        <taxon>Chordata</taxon>
        <taxon>Craniata</taxon>
        <taxon>Vertebrata</taxon>
        <taxon>Euteleostomi</taxon>
        <taxon>Actinopterygii</taxon>
        <taxon>Neopterygii</taxon>
        <taxon>Teleostei</taxon>
        <taxon>Anguilliformes</taxon>
        <taxon>Anguillidae</taxon>
        <taxon>Anguilla</taxon>
    </lineage>
</organism>
<dbReference type="EMBL" id="GBXM01058346">
    <property type="protein sequence ID" value="JAH50231.1"/>
    <property type="molecule type" value="Transcribed_RNA"/>
</dbReference>